<gene>
    <name evidence="1" type="ORF">LPLAT_LOCUS6669</name>
</gene>
<dbReference type="PANTHER" id="PTHR21163:SF1">
    <property type="entry name" value="PROTEIN G12"/>
    <property type="match status" value="1"/>
</dbReference>
<sequence length="452" mass="51908">MMLYSSIYLRRLHTRNIHPRQCSSTTVTMKFILALFAILAIISLGQAHQAPDFGKGPLHEDIQDILDLIPVEEINNICDEYLKDPEIQAAIQYIQTTTIIEDLMVDFEAIPEVINLFNYLQKEGIDIYLIINEINKALGIKELEPPISHAYSTIGKRTGGIAGFFRDISKVLPFDDYIHIYVQKLKTSPSFVRYINQLKSNNFQQIVNKVYKIKSFQIILDGLKSSGVNTRIVADIMFIVLGITVPASYQDYTYLARTIDDDLLDFLGLIPIEKYNEILLTYLSEDKKVQNAFLYLFTAEFHDQLRAVEALKEFQAFTIYLQKAGLNVIDYIQTFHKAIGMEEYVPPKVDSTFKSQVGVQKIGDGITGMLNDLYDIFPLKEIDDLYEEKLQTSKVFADFIAKLKSPDMQKIIDNLYANKTYKEFILKTRAKGLEFQELTKLIARIFGLKFPY</sequence>
<dbReference type="InterPro" id="IPR010629">
    <property type="entry name" value="Ins_allergen"/>
</dbReference>
<keyword evidence="2" id="KW-1185">Reference proteome</keyword>
<dbReference type="Proteomes" id="UP001497644">
    <property type="component" value="Chromosome 2"/>
</dbReference>
<dbReference type="Pfam" id="PF06757">
    <property type="entry name" value="Ins_allergen_rp"/>
    <property type="match status" value="2"/>
</dbReference>
<organism evidence="1 2">
    <name type="scientific">Lasius platythorax</name>
    <dbReference type="NCBI Taxonomy" id="488582"/>
    <lineage>
        <taxon>Eukaryota</taxon>
        <taxon>Metazoa</taxon>
        <taxon>Ecdysozoa</taxon>
        <taxon>Arthropoda</taxon>
        <taxon>Hexapoda</taxon>
        <taxon>Insecta</taxon>
        <taxon>Pterygota</taxon>
        <taxon>Neoptera</taxon>
        <taxon>Endopterygota</taxon>
        <taxon>Hymenoptera</taxon>
        <taxon>Apocrita</taxon>
        <taxon>Aculeata</taxon>
        <taxon>Formicoidea</taxon>
        <taxon>Formicidae</taxon>
        <taxon>Formicinae</taxon>
        <taxon>Lasius</taxon>
        <taxon>Lasius</taxon>
    </lineage>
</organism>
<dbReference type="PANTHER" id="PTHR21163">
    <property type="entry name" value="PROTEIN G12"/>
    <property type="match status" value="1"/>
</dbReference>
<dbReference type="AlphaFoldDB" id="A0AAV2NK73"/>
<evidence type="ECO:0008006" key="3">
    <source>
        <dbReference type="Google" id="ProtNLM"/>
    </source>
</evidence>
<reference evidence="1" key="1">
    <citation type="submission" date="2024-04" db="EMBL/GenBank/DDBJ databases">
        <authorList>
            <consortium name="Molecular Ecology Group"/>
        </authorList>
    </citation>
    <scope>NUCLEOTIDE SEQUENCE</scope>
</reference>
<dbReference type="EMBL" id="OZ034825">
    <property type="protein sequence ID" value="CAL1680691.1"/>
    <property type="molecule type" value="Genomic_DNA"/>
</dbReference>
<evidence type="ECO:0000313" key="1">
    <source>
        <dbReference type="EMBL" id="CAL1680691.1"/>
    </source>
</evidence>
<accession>A0AAV2NK73</accession>
<proteinExistence type="predicted"/>
<protein>
    <recommendedName>
        <fullName evidence="3">Protein G12</fullName>
    </recommendedName>
</protein>
<evidence type="ECO:0000313" key="2">
    <source>
        <dbReference type="Proteomes" id="UP001497644"/>
    </source>
</evidence>
<name>A0AAV2NK73_9HYME</name>